<organism evidence="3 4">
    <name type="scientific">Planobispora longispora</name>
    <dbReference type="NCBI Taxonomy" id="28887"/>
    <lineage>
        <taxon>Bacteria</taxon>
        <taxon>Bacillati</taxon>
        <taxon>Actinomycetota</taxon>
        <taxon>Actinomycetes</taxon>
        <taxon>Streptosporangiales</taxon>
        <taxon>Streptosporangiaceae</taxon>
        <taxon>Planobispora</taxon>
    </lineage>
</organism>
<evidence type="ECO:0000313" key="4">
    <source>
        <dbReference type="Proteomes" id="UP000616724"/>
    </source>
</evidence>
<dbReference type="RefSeq" id="WP_203892634.1">
    <property type="nucleotide sequence ID" value="NZ_BOOH01000037.1"/>
</dbReference>
<dbReference type="Proteomes" id="UP000616724">
    <property type="component" value="Unassembled WGS sequence"/>
</dbReference>
<proteinExistence type="predicted"/>
<dbReference type="SUPFAM" id="SSF51735">
    <property type="entry name" value="NAD(P)-binding Rossmann-fold domains"/>
    <property type="match status" value="1"/>
</dbReference>
<reference evidence="3 4" key="1">
    <citation type="submission" date="2021-01" db="EMBL/GenBank/DDBJ databases">
        <title>Whole genome shotgun sequence of Planobispora longispora NBRC 13918.</title>
        <authorList>
            <person name="Komaki H."/>
            <person name="Tamura T."/>
        </authorList>
    </citation>
    <scope>NUCLEOTIDE SEQUENCE [LARGE SCALE GENOMIC DNA]</scope>
    <source>
        <strain evidence="3 4">NBRC 13918</strain>
    </source>
</reference>
<gene>
    <name evidence="3" type="primary">dfrA</name>
    <name evidence="3" type="ORF">Plo01_45230</name>
</gene>
<dbReference type="Gene3D" id="3.40.50.1820">
    <property type="entry name" value="alpha/beta hydrolase"/>
    <property type="match status" value="1"/>
</dbReference>
<protein>
    <submittedName>
        <fullName evidence="3">Bifunctional protein</fullName>
    </submittedName>
</protein>
<dbReference type="InterPro" id="IPR051783">
    <property type="entry name" value="NAD(P)-dependent_oxidoreduct"/>
</dbReference>
<dbReference type="AlphaFoldDB" id="A0A8J3W634"/>
<comment type="caution">
    <text evidence="3">The sequence shown here is derived from an EMBL/GenBank/DDBJ whole genome shotgun (WGS) entry which is preliminary data.</text>
</comment>
<dbReference type="GO" id="GO:0005737">
    <property type="term" value="C:cytoplasm"/>
    <property type="evidence" value="ECO:0007669"/>
    <property type="project" value="TreeGrafter"/>
</dbReference>
<dbReference type="Pfam" id="PF00561">
    <property type="entry name" value="Abhydrolase_1"/>
    <property type="match status" value="1"/>
</dbReference>
<accession>A0A8J3W634</accession>
<dbReference type="SUPFAM" id="SSF53474">
    <property type="entry name" value="alpha/beta-Hydrolases"/>
    <property type="match status" value="1"/>
</dbReference>
<dbReference type="GO" id="GO:0004029">
    <property type="term" value="F:aldehyde dehydrogenase (NAD+) activity"/>
    <property type="evidence" value="ECO:0007669"/>
    <property type="project" value="TreeGrafter"/>
</dbReference>
<feature type="domain" description="AB hydrolase-1" evidence="1">
    <location>
        <begin position="338"/>
        <end position="430"/>
    </location>
</feature>
<evidence type="ECO:0000313" key="3">
    <source>
        <dbReference type="EMBL" id="GIH78094.1"/>
    </source>
</evidence>
<evidence type="ECO:0000259" key="1">
    <source>
        <dbReference type="Pfam" id="PF00561"/>
    </source>
</evidence>
<dbReference type="InterPro" id="IPR029058">
    <property type="entry name" value="AB_hydrolase_fold"/>
</dbReference>
<evidence type="ECO:0000259" key="2">
    <source>
        <dbReference type="Pfam" id="PF01370"/>
    </source>
</evidence>
<dbReference type="InterPro" id="IPR000073">
    <property type="entry name" value="AB_hydrolase_1"/>
</dbReference>
<dbReference type="PANTHER" id="PTHR48079">
    <property type="entry name" value="PROTEIN YEEZ"/>
    <property type="match status" value="1"/>
</dbReference>
<dbReference type="Gene3D" id="3.40.50.720">
    <property type="entry name" value="NAD(P)-binding Rossmann-like Domain"/>
    <property type="match status" value="1"/>
</dbReference>
<dbReference type="PANTHER" id="PTHR48079:SF6">
    <property type="entry name" value="NAD(P)-BINDING DOMAIN-CONTAINING PROTEIN-RELATED"/>
    <property type="match status" value="1"/>
</dbReference>
<dbReference type="InterPro" id="IPR001509">
    <property type="entry name" value="Epimerase_deHydtase"/>
</dbReference>
<feature type="domain" description="NAD-dependent epimerase/dehydratase" evidence="2">
    <location>
        <begin position="4"/>
        <end position="166"/>
    </location>
</feature>
<dbReference type="InterPro" id="IPR036291">
    <property type="entry name" value="NAD(P)-bd_dom_sf"/>
</dbReference>
<name>A0A8J3W634_9ACTN</name>
<keyword evidence="4" id="KW-1185">Reference proteome</keyword>
<dbReference type="Pfam" id="PF01370">
    <property type="entry name" value="Epimerase"/>
    <property type="match status" value="1"/>
</dbReference>
<dbReference type="EMBL" id="BOOH01000037">
    <property type="protein sequence ID" value="GIH78094.1"/>
    <property type="molecule type" value="Genomic_DNA"/>
</dbReference>
<sequence length="555" mass="58407">MDAIVFGAAGFIGRSLVAELLGRGQRVAAAVRNDTLTPWLTSQGVDTSGLSVVTADITRPPAGLPPARDVYNTAARFAFGLGVEEARAVNVTGALNVLEWAATLPGLRRFVHVSGYRVSGAQPDYARLGPYEASKAEADLAVRARARELEVPLTIVNPSSVIGPGQYIGLASLVGDLWNGRLPALPGGPGVFLPIVTIDYFARFLAEVPASPAGEAHWVLDDTTPLLPELVGTIAGHMGVRAPRRTVPVGLVRRLPRRITGADPETLSFISADRYPTASARAFAAAVGLEMPPAADALRAWADDLVAARFGAAVPWLRPYGFRDRTWVMGERHRPAHVLLHGLPMNADLWAPLAARLPGPILAPDLPGLGRSAPADRPMEAWLADLMGPVRTRPVLVAHSLACDPALRFAAEHPGRVSGLVLISPAFLQAPGARLTRSALAVPLLRRMSAARLARTLGLPEGPEVASAAADLRRPGVARRVIAAMRTASAAREASRSLLERVKVPVEIIVGSADPLVVDAGHPVTEIAGAGHYPQLTHPVQVARHLGAGSGAVRG</sequence>